<name>A0A5P6VS40_PSEXY</name>
<organism evidence="2 3">
    <name type="scientific">Pseudobutyrivibrio xylanivorans</name>
    <dbReference type="NCBI Taxonomy" id="185007"/>
    <lineage>
        <taxon>Bacteria</taxon>
        <taxon>Bacillati</taxon>
        <taxon>Bacillota</taxon>
        <taxon>Clostridia</taxon>
        <taxon>Lachnospirales</taxon>
        <taxon>Lachnospiraceae</taxon>
        <taxon>Pseudobutyrivibrio</taxon>
    </lineage>
</organism>
<feature type="transmembrane region" description="Helical" evidence="1">
    <location>
        <begin position="7"/>
        <end position="27"/>
    </location>
</feature>
<evidence type="ECO:0000256" key="1">
    <source>
        <dbReference type="SAM" id="Phobius"/>
    </source>
</evidence>
<dbReference type="OrthoDB" id="2004644at2"/>
<reference evidence="3" key="1">
    <citation type="submission" date="2019-08" db="EMBL/GenBank/DDBJ databases">
        <title>Complete Genome Sequence of the Polysaccharide-Degrading Rumen Bacterium Pseudobutyrivibrio xylanivorans MA3014.</title>
        <authorList>
            <person name="Palevich N."/>
            <person name="Maclean P.H."/>
            <person name="Kelly W.J."/>
            <person name="Leahy S.C."/>
            <person name="Rakonjac J."/>
            <person name="Attwood G.T."/>
        </authorList>
    </citation>
    <scope>NUCLEOTIDE SEQUENCE [LARGE SCALE GENOMIC DNA]</scope>
    <source>
        <strain evidence="3">MA3014</strain>
    </source>
</reference>
<keyword evidence="1" id="KW-0472">Membrane</keyword>
<gene>
    <name evidence="2" type="ORF">FXF36_10355</name>
</gene>
<dbReference type="RefSeq" id="WP_151623823.1">
    <property type="nucleotide sequence ID" value="NZ_CP043028.1"/>
</dbReference>
<sequence>MMTVLRFILRIALLPVQAVLTLLVLAIDFLSGWAILAFRIIGALFLLGGLCQFISKTGSASLGWQGIIVAVIIVAVPQALTIWGEAGLIRFKELLARI</sequence>
<dbReference type="AlphaFoldDB" id="A0A5P6VS40"/>
<feature type="transmembrane region" description="Helical" evidence="1">
    <location>
        <begin position="33"/>
        <end position="55"/>
    </location>
</feature>
<feature type="transmembrane region" description="Helical" evidence="1">
    <location>
        <begin position="62"/>
        <end position="83"/>
    </location>
</feature>
<dbReference type="EMBL" id="CP043028">
    <property type="protein sequence ID" value="QFJ55232.1"/>
    <property type="molecule type" value="Genomic_DNA"/>
</dbReference>
<accession>A0A5P6VS40</accession>
<proteinExistence type="predicted"/>
<evidence type="ECO:0000313" key="3">
    <source>
        <dbReference type="Proteomes" id="UP000327030"/>
    </source>
</evidence>
<dbReference type="Proteomes" id="UP000327030">
    <property type="component" value="Chromosome 1"/>
</dbReference>
<keyword evidence="1" id="KW-0812">Transmembrane</keyword>
<protein>
    <submittedName>
        <fullName evidence="2">Uncharacterized protein</fullName>
    </submittedName>
</protein>
<dbReference type="KEGG" id="pxv:FXF36_10355"/>
<keyword evidence="1" id="KW-1133">Transmembrane helix</keyword>
<evidence type="ECO:0000313" key="2">
    <source>
        <dbReference type="EMBL" id="QFJ55232.1"/>
    </source>
</evidence>